<dbReference type="GO" id="GO:0001228">
    <property type="term" value="F:DNA-binding transcription activator activity, RNA polymerase II-specific"/>
    <property type="evidence" value="ECO:0007669"/>
    <property type="project" value="TreeGrafter"/>
</dbReference>
<feature type="compositionally biased region" description="Polar residues" evidence="4">
    <location>
        <begin position="128"/>
        <end position="141"/>
    </location>
</feature>
<dbReference type="PANTHER" id="PTHR10270">
    <property type="entry name" value="SOX TRANSCRIPTION FACTOR"/>
    <property type="match status" value="1"/>
</dbReference>
<dbReference type="PANTHER" id="PTHR10270:SF161">
    <property type="entry name" value="SEX-DETERMINING REGION Y PROTEIN"/>
    <property type="match status" value="1"/>
</dbReference>
<feature type="compositionally biased region" description="Polar residues" evidence="4">
    <location>
        <begin position="149"/>
        <end position="170"/>
    </location>
</feature>
<feature type="DNA-binding region" description="HMG box" evidence="3">
    <location>
        <begin position="16"/>
        <end position="84"/>
    </location>
</feature>
<feature type="domain" description="HMG box" evidence="5">
    <location>
        <begin position="16"/>
        <end position="84"/>
    </location>
</feature>
<comment type="caution">
    <text evidence="6">The sequence shown here is derived from an EMBL/GenBank/DDBJ whole genome shotgun (WGS) entry which is preliminary data.</text>
</comment>
<reference evidence="6" key="1">
    <citation type="journal article" date="2022" name="IScience">
        <title>Evolution of zygomycete secretomes and the origins of terrestrial fungal ecologies.</title>
        <authorList>
            <person name="Chang Y."/>
            <person name="Wang Y."/>
            <person name="Mondo S."/>
            <person name="Ahrendt S."/>
            <person name="Andreopoulos W."/>
            <person name="Barry K."/>
            <person name="Beard J."/>
            <person name="Benny G.L."/>
            <person name="Blankenship S."/>
            <person name="Bonito G."/>
            <person name="Cuomo C."/>
            <person name="Desiro A."/>
            <person name="Gervers K.A."/>
            <person name="Hundley H."/>
            <person name="Kuo A."/>
            <person name="LaButti K."/>
            <person name="Lang B.F."/>
            <person name="Lipzen A."/>
            <person name="O'Donnell K."/>
            <person name="Pangilinan J."/>
            <person name="Reynolds N."/>
            <person name="Sandor L."/>
            <person name="Smith M.E."/>
            <person name="Tsang A."/>
            <person name="Grigoriev I.V."/>
            <person name="Stajich J.E."/>
            <person name="Spatafora J.W."/>
        </authorList>
    </citation>
    <scope>NUCLEOTIDE SEQUENCE</scope>
    <source>
        <strain evidence="6">RSA 2281</strain>
    </source>
</reference>
<keyword evidence="3" id="KW-0539">Nucleus</keyword>
<evidence type="ECO:0000256" key="1">
    <source>
        <dbReference type="ARBA" id="ARBA00023125"/>
    </source>
</evidence>
<evidence type="ECO:0000256" key="3">
    <source>
        <dbReference type="PROSITE-ProRule" id="PRU00267"/>
    </source>
</evidence>
<dbReference type="GO" id="GO:0000978">
    <property type="term" value="F:RNA polymerase II cis-regulatory region sequence-specific DNA binding"/>
    <property type="evidence" value="ECO:0007669"/>
    <property type="project" value="TreeGrafter"/>
</dbReference>
<dbReference type="EMBL" id="JAIXMP010000014">
    <property type="protein sequence ID" value="KAI9262205.1"/>
    <property type="molecule type" value="Genomic_DNA"/>
</dbReference>
<dbReference type="InterPro" id="IPR009071">
    <property type="entry name" value="HMG_box_dom"/>
</dbReference>
<dbReference type="Proteomes" id="UP001209540">
    <property type="component" value="Unassembled WGS sequence"/>
</dbReference>
<feature type="region of interest" description="Disordered" evidence="4">
    <location>
        <begin position="127"/>
        <end position="171"/>
    </location>
</feature>
<dbReference type="SMART" id="SM00398">
    <property type="entry name" value="HMG"/>
    <property type="match status" value="1"/>
</dbReference>
<dbReference type="InterPro" id="IPR050140">
    <property type="entry name" value="SRY-related_HMG-box_TF-like"/>
</dbReference>
<evidence type="ECO:0000313" key="7">
    <source>
        <dbReference type="Proteomes" id="UP001209540"/>
    </source>
</evidence>
<dbReference type="InterPro" id="IPR036910">
    <property type="entry name" value="HMG_box_dom_sf"/>
</dbReference>
<organism evidence="6 7">
    <name type="scientific">Phascolomyces articulosus</name>
    <dbReference type="NCBI Taxonomy" id="60185"/>
    <lineage>
        <taxon>Eukaryota</taxon>
        <taxon>Fungi</taxon>
        <taxon>Fungi incertae sedis</taxon>
        <taxon>Mucoromycota</taxon>
        <taxon>Mucoromycotina</taxon>
        <taxon>Mucoromycetes</taxon>
        <taxon>Mucorales</taxon>
        <taxon>Lichtheimiaceae</taxon>
        <taxon>Phascolomyces</taxon>
    </lineage>
</organism>
<evidence type="ECO:0000256" key="2">
    <source>
        <dbReference type="ARBA" id="ARBA00023163"/>
    </source>
</evidence>
<reference evidence="6" key="2">
    <citation type="submission" date="2023-02" db="EMBL/GenBank/DDBJ databases">
        <authorList>
            <consortium name="DOE Joint Genome Institute"/>
            <person name="Mondo S.J."/>
            <person name="Chang Y."/>
            <person name="Wang Y."/>
            <person name="Ahrendt S."/>
            <person name="Andreopoulos W."/>
            <person name="Barry K."/>
            <person name="Beard J."/>
            <person name="Benny G.L."/>
            <person name="Blankenship S."/>
            <person name="Bonito G."/>
            <person name="Cuomo C."/>
            <person name="Desiro A."/>
            <person name="Gervers K.A."/>
            <person name="Hundley H."/>
            <person name="Kuo A."/>
            <person name="LaButti K."/>
            <person name="Lang B.F."/>
            <person name="Lipzen A."/>
            <person name="O'Donnell K."/>
            <person name="Pangilinan J."/>
            <person name="Reynolds N."/>
            <person name="Sandor L."/>
            <person name="Smith M.W."/>
            <person name="Tsang A."/>
            <person name="Grigoriev I.V."/>
            <person name="Stajich J.E."/>
            <person name="Spatafora J.W."/>
        </authorList>
    </citation>
    <scope>NUCLEOTIDE SEQUENCE</scope>
    <source>
        <strain evidence="6">RSA 2281</strain>
    </source>
</reference>
<feature type="compositionally biased region" description="Basic residues" evidence="4">
    <location>
        <begin position="91"/>
        <end position="100"/>
    </location>
</feature>
<protein>
    <recommendedName>
        <fullName evidence="5">HMG box domain-containing protein</fullName>
    </recommendedName>
</protein>
<dbReference type="CDD" id="cd01389">
    <property type="entry name" value="HMG-box_ROX1-like"/>
    <property type="match status" value="1"/>
</dbReference>
<sequence length="389" mass="44235">MPRTKTTTTSSMEPKVPRPMNCFLAFRLEKQGQIVDMVPGANHRDISKLLAKWWKELSEEEKEPYRERARQAKLEHAEKYPNYRYQPQKCNGRKTRKYVRRPQDKFTSRHEKNNRIMELFYQDPQHFFSKSSGNNDQQQYTLPEEQHESAVSSSSPMTVTTDHTNSSNILSPEYITDKDTKIMMNCSNSSPQSYAYSSCSSSNMGSPLQTPPVITDKNILFSNTNSGCMFSDNIIQPDDYVLPAESYSMTTAPATPSVMVPSQRDVSSYYDNNVYGFTEQQQLMMPMTTATATPTTSMINDPITTFTSTTSTPLSANDVLFDQFSYSPIETSTEWTLTHSEIPATTTQQSFFDQSAANLMDAYCPMDMAACIDPRLLESDYDFSTTSYQ</sequence>
<gene>
    <name evidence="6" type="ORF">BDA99DRAFT_572171</name>
</gene>
<evidence type="ECO:0000313" key="6">
    <source>
        <dbReference type="EMBL" id="KAI9262205.1"/>
    </source>
</evidence>
<dbReference type="GO" id="GO:0030154">
    <property type="term" value="P:cell differentiation"/>
    <property type="evidence" value="ECO:0007669"/>
    <property type="project" value="TreeGrafter"/>
</dbReference>
<dbReference type="Gene3D" id="1.10.30.10">
    <property type="entry name" value="High mobility group box domain"/>
    <property type="match status" value="1"/>
</dbReference>
<dbReference type="AlphaFoldDB" id="A0AAD5PDK5"/>
<dbReference type="GO" id="GO:0005634">
    <property type="term" value="C:nucleus"/>
    <property type="evidence" value="ECO:0007669"/>
    <property type="project" value="UniProtKB-UniRule"/>
</dbReference>
<proteinExistence type="predicted"/>
<keyword evidence="2" id="KW-0804">Transcription</keyword>
<keyword evidence="1 3" id="KW-0238">DNA-binding</keyword>
<feature type="region of interest" description="Disordered" evidence="4">
    <location>
        <begin position="85"/>
        <end position="108"/>
    </location>
</feature>
<dbReference type="Pfam" id="PF00505">
    <property type="entry name" value="HMG_box"/>
    <property type="match status" value="1"/>
</dbReference>
<evidence type="ECO:0000259" key="5">
    <source>
        <dbReference type="PROSITE" id="PS50118"/>
    </source>
</evidence>
<evidence type="ECO:0000256" key="4">
    <source>
        <dbReference type="SAM" id="MobiDB-lite"/>
    </source>
</evidence>
<keyword evidence="7" id="KW-1185">Reference proteome</keyword>
<name>A0AAD5PDK5_9FUNG</name>
<accession>A0AAD5PDK5</accession>
<dbReference type="SUPFAM" id="SSF47095">
    <property type="entry name" value="HMG-box"/>
    <property type="match status" value="1"/>
</dbReference>
<dbReference type="PROSITE" id="PS50118">
    <property type="entry name" value="HMG_BOX_2"/>
    <property type="match status" value="1"/>
</dbReference>